<sequence>MRKILFIFTICLVYSFSNICLAHWLPKSELFVGGVGPGCTLEYVASVYGQPKEKRWFNSDGVRGVTYIYSPYFSITGRTGSRDPRPESELIVVGYTLKNNSLSTQSGLTVGIPYETVAGMYGTVKKEYDSYRNKFYYSYDWDDEKRHYFQPVMCFFVDKNNIITEIYVGTDW</sequence>
<accession>A0A412CD52</accession>
<dbReference type="Proteomes" id="UP000286147">
    <property type="component" value="Unassembled WGS sequence"/>
</dbReference>
<organism evidence="1 2">
    <name type="scientific">Megamonas rupellensis</name>
    <dbReference type="NCBI Taxonomy" id="491921"/>
    <lineage>
        <taxon>Bacteria</taxon>
        <taxon>Bacillati</taxon>
        <taxon>Bacillota</taxon>
        <taxon>Negativicutes</taxon>
        <taxon>Selenomonadales</taxon>
        <taxon>Selenomonadaceae</taxon>
        <taxon>Megamonas</taxon>
    </lineage>
</organism>
<dbReference type="EMBL" id="QRTP01000022">
    <property type="protein sequence ID" value="RGQ80797.1"/>
    <property type="molecule type" value="Genomic_DNA"/>
</dbReference>
<evidence type="ECO:0000313" key="1">
    <source>
        <dbReference type="EMBL" id="RGQ80797.1"/>
    </source>
</evidence>
<evidence type="ECO:0000313" key="2">
    <source>
        <dbReference type="Proteomes" id="UP000286147"/>
    </source>
</evidence>
<name>A0A412CD52_9FIRM</name>
<reference evidence="1 2" key="1">
    <citation type="submission" date="2018-08" db="EMBL/GenBank/DDBJ databases">
        <title>A genome reference for cultivated species of the human gut microbiota.</title>
        <authorList>
            <person name="Zou Y."/>
            <person name="Xue W."/>
            <person name="Luo G."/>
        </authorList>
    </citation>
    <scope>NUCLEOTIDE SEQUENCE [LARGE SCALE GENOMIC DNA]</scope>
    <source>
        <strain evidence="1 2">AF27-12</strain>
    </source>
</reference>
<dbReference type="RefSeq" id="WP_008540090.1">
    <property type="nucleotide sequence ID" value="NZ_QRTP01000022.1"/>
</dbReference>
<dbReference type="AlphaFoldDB" id="A0A412CD52"/>
<proteinExistence type="predicted"/>
<gene>
    <name evidence="1" type="ORF">DWY77_08535</name>
</gene>
<protein>
    <submittedName>
        <fullName evidence="1">Uncharacterized protein</fullName>
    </submittedName>
</protein>
<dbReference type="GeneID" id="62777547"/>
<comment type="caution">
    <text evidence="1">The sequence shown here is derived from an EMBL/GenBank/DDBJ whole genome shotgun (WGS) entry which is preliminary data.</text>
</comment>